<protein>
    <submittedName>
        <fullName evidence="3">MBL fold metallo-hydrolase</fullName>
    </submittedName>
</protein>
<dbReference type="Proteomes" id="UP000445582">
    <property type="component" value="Unassembled WGS sequence"/>
</dbReference>
<evidence type="ECO:0000256" key="1">
    <source>
        <dbReference type="ARBA" id="ARBA00022801"/>
    </source>
</evidence>
<dbReference type="SMART" id="SM00849">
    <property type="entry name" value="Lactamase_B"/>
    <property type="match status" value="1"/>
</dbReference>
<proteinExistence type="predicted"/>
<dbReference type="PANTHER" id="PTHR46018">
    <property type="entry name" value="ZINC PHOSPHODIESTERASE ELAC PROTEIN 1"/>
    <property type="match status" value="1"/>
</dbReference>
<dbReference type="InterPro" id="IPR001279">
    <property type="entry name" value="Metallo-B-lactamas"/>
</dbReference>
<dbReference type="SUPFAM" id="SSF56281">
    <property type="entry name" value="Metallo-hydrolase/oxidoreductase"/>
    <property type="match status" value="1"/>
</dbReference>
<dbReference type="EMBL" id="WTYN01000001">
    <property type="protein sequence ID" value="MXO61523.1"/>
    <property type="molecule type" value="Genomic_DNA"/>
</dbReference>
<evidence type="ECO:0000313" key="3">
    <source>
        <dbReference type="EMBL" id="MXO61523.1"/>
    </source>
</evidence>
<evidence type="ECO:0000259" key="2">
    <source>
        <dbReference type="SMART" id="SM00849"/>
    </source>
</evidence>
<name>A0A844YD71_9SPHN</name>
<organism evidence="3 4">
    <name type="scientific">Qipengyuania oceanensis</name>
    <dbReference type="NCBI Taxonomy" id="1463597"/>
    <lineage>
        <taxon>Bacteria</taxon>
        <taxon>Pseudomonadati</taxon>
        <taxon>Pseudomonadota</taxon>
        <taxon>Alphaproteobacteria</taxon>
        <taxon>Sphingomonadales</taxon>
        <taxon>Erythrobacteraceae</taxon>
        <taxon>Qipengyuania</taxon>
    </lineage>
</organism>
<dbReference type="OrthoDB" id="9803916at2"/>
<keyword evidence="1 3" id="KW-0378">Hydrolase</keyword>
<dbReference type="InterPro" id="IPR036866">
    <property type="entry name" value="RibonucZ/Hydroxyglut_hydro"/>
</dbReference>
<evidence type="ECO:0000313" key="4">
    <source>
        <dbReference type="Proteomes" id="UP000445582"/>
    </source>
</evidence>
<dbReference type="RefSeq" id="WP_160669952.1">
    <property type="nucleotide sequence ID" value="NZ_WTYN01000001.1"/>
</dbReference>
<dbReference type="InterPro" id="IPR044094">
    <property type="entry name" value="AtsA-like_MBL-fold"/>
</dbReference>
<dbReference type="Pfam" id="PF12706">
    <property type="entry name" value="Lactamase_B_2"/>
    <property type="match status" value="1"/>
</dbReference>
<sequence length="360" mass="38340">MKRLLGHALIVLLTVAALAWVNQRAIGQRLFDRAVDQRVQRDLVAELPDGLHAFVCGSGAPLADAERAGPCIAVLAGKHGFVFDSGSGSIRKLGAMQFPFDRLDAAFLTHLHSDHIDGLGELMLQAWIAGGRNTPLPIYGPPRTDEAVAGFTSAYAPDRGFRIAHHGPQVAKPGGFGADAKVIDIDALEAAGWDGMVFSENGVVIKALRVDHSPVDFAFAYRIEYGGRAVVISGDTSAVPDLAVFAKNADVIFHDALNPQMVGRMGAALKRHDQPRLAKIMTDIPDYHATPLEAARIAERAGASTLVLYHMVPGPPVALMNEAFLGSAREAFSGDLELAKDGMIVSLPAGKSTITFDQLL</sequence>
<dbReference type="Gene3D" id="3.60.15.10">
    <property type="entry name" value="Ribonuclease Z/Hydroxyacylglutathione hydrolase-like"/>
    <property type="match status" value="1"/>
</dbReference>
<dbReference type="GO" id="GO:0042781">
    <property type="term" value="F:3'-tRNA processing endoribonuclease activity"/>
    <property type="evidence" value="ECO:0007669"/>
    <property type="project" value="TreeGrafter"/>
</dbReference>
<dbReference type="CDD" id="cd07719">
    <property type="entry name" value="arylsulfatase_AtsA-like_MBL-fold"/>
    <property type="match status" value="1"/>
</dbReference>
<reference evidence="3 4" key="1">
    <citation type="submission" date="2019-12" db="EMBL/GenBank/DDBJ databases">
        <title>Genomic-based taxomic classification of the family Erythrobacteraceae.</title>
        <authorList>
            <person name="Xu L."/>
        </authorList>
    </citation>
    <scope>NUCLEOTIDE SEQUENCE [LARGE SCALE GENOMIC DNA]</scope>
    <source>
        <strain evidence="3 4">MCCC 1A09965</strain>
    </source>
</reference>
<dbReference type="PANTHER" id="PTHR46018:SF2">
    <property type="entry name" value="ZINC PHOSPHODIESTERASE ELAC PROTEIN 1"/>
    <property type="match status" value="1"/>
</dbReference>
<accession>A0A844YD71</accession>
<dbReference type="AlphaFoldDB" id="A0A844YD71"/>
<feature type="domain" description="Metallo-beta-lactamase" evidence="2">
    <location>
        <begin position="68"/>
        <end position="284"/>
    </location>
</feature>
<gene>
    <name evidence="3" type="ORF">GRI48_00710</name>
</gene>
<keyword evidence="4" id="KW-1185">Reference proteome</keyword>
<comment type="caution">
    <text evidence="3">The sequence shown here is derived from an EMBL/GenBank/DDBJ whole genome shotgun (WGS) entry which is preliminary data.</text>
</comment>